<sequence>MKKALLVVATVVVVVLVGGGAWAMLGGGTDLQTRGTCGNATYELSAEDDDDNLEVNFELQSASAGEAWEVVVEQDGTALFSGERTTDEDAELDVDVLGDEDADAVFSVVATPQGGEACTVDLD</sequence>
<comment type="caution">
    <text evidence="1">The sequence shown here is derived from an EMBL/GenBank/DDBJ whole genome shotgun (WGS) entry which is preliminary data.</text>
</comment>
<evidence type="ECO:0000313" key="1">
    <source>
        <dbReference type="EMBL" id="MEQ7846405.1"/>
    </source>
</evidence>
<reference evidence="1 2" key="1">
    <citation type="submission" date="2024-02" db="EMBL/GenBank/DDBJ databases">
        <title>Full genome sequence of Nocardioides kribbensis.</title>
        <authorList>
            <person name="Poletto B.L."/>
            <person name="Silva G."/>
            <person name="Galante D."/>
            <person name="Campos K.R."/>
            <person name="Santos M.B.N."/>
            <person name="Sacchi C.T."/>
        </authorList>
    </citation>
    <scope>NUCLEOTIDE SEQUENCE [LARGE SCALE GENOMIC DNA]</scope>
    <source>
        <strain evidence="1 2">O4R</strain>
    </source>
</reference>
<dbReference type="EMBL" id="JBEGDP010000002">
    <property type="protein sequence ID" value="MEQ7846405.1"/>
    <property type="molecule type" value="Genomic_DNA"/>
</dbReference>
<gene>
    <name evidence="1" type="ORF">V6R90_03875</name>
</gene>
<accession>A0ABV1NV72</accession>
<proteinExistence type="predicted"/>
<organism evidence="1 2">
    <name type="scientific">Nocardioides kribbensis</name>
    <dbReference type="NCBI Taxonomy" id="305517"/>
    <lineage>
        <taxon>Bacteria</taxon>
        <taxon>Bacillati</taxon>
        <taxon>Actinomycetota</taxon>
        <taxon>Actinomycetes</taxon>
        <taxon>Propionibacteriales</taxon>
        <taxon>Nocardioidaceae</taxon>
        <taxon>Nocardioides</taxon>
    </lineage>
</organism>
<dbReference type="Proteomes" id="UP001482520">
    <property type="component" value="Unassembled WGS sequence"/>
</dbReference>
<protein>
    <submittedName>
        <fullName evidence="1">Uncharacterized protein</fullName>
    </submittedName>
</protein>
<name>A0ABV1NV72_9ACTN</name>
<keyword evidence="2" id="KW-1185">Reference proteome</keyword>
<dbReference type="RefSeq" id="WP_056864284.1">
    <property type="nucleotide sequence ID" value="NZ_JBEFCW010000572.1"/>
</dbReference>
<evidence type="ECO:0000313" key="2">
    <source>
        <dbReference type="Proteomes" id="UP001482520"/>
    </source>
</evidence>